<dbReference type="GO" id="GO:0045892">
    <property type="term" value="P:negative regulation of DNA-templated transcription"/>
    <property type="evidence" value="ECO:0007669"/>
    <property type="project" value="InterPro"/>
</dbReference>
<feature type="domain" description="LexA repressor DNA-binding" evidence="14">
    <location>
        <begin position="4"/>
        <end position="63"/>
    </location>
</feature>
<evidence type="ECO:0000256" key="12">
    <source>
        <dbReference type="RuleBase" id="RU003991"/>
    </source>
</evidence>
<dbReference type="CDD" id="cd06529">
    <property type="entry name" value="S24_LexA-like"/>
    <property type="match status" value="1"/>
</dbReference>
<evidence type="ECO:0000256" key="3">
    <source>
        <dbReference type="ARBA" id="ARBA00022705"/>
    </source>
</evidence>
<dbReference type="GO" id="GO:0006260">
    <property type="term" value="P:DNA replication"/>
    <property type="evidence" value="ECO:0007669"/>
    <property type="project" value="UniProtKB-KW"/>
</dbReference>
<protein>
    <submittedName>
        <fullName evidence="15">Repressor LexA</fullName>
        <ecNumber evidence="15">3.4.21.88</ecNumber>
    </submittedName>
</protein>
<evidence type="ECO:0000313" key="16">
    <source>
        <dbReference type="Proteomes" id="UP000545876"/>
    </source>
</evidence>
<evidence type="ECO:0000259" key="13">
    <source>
        <dbReference type="Pfam" id="PF00717"/>
    </source>
</evidence>
<dbReference type="InterPro" id="IPR039418">
    <property type="entry name" value="LexA-like"/>
</dbReference>
<dbReference type="InterPro" id="IPR015927">
    <property type="entry name" value="Peptidase_S24_S26A/B/C"/>
</dbReference>
<evidence type="ECO:0000259" key="14">
    <source>
        <dbReference type="Pfam" id="PF01726"/>
    </source>
</evidence>
<dbReference type="GO" id="GO:0004252">
    <property type="term" value="F:serine-type endopeptidase activity"/>
    <property type="evidence" value="ECO:0007669"/>
    <property type="project" value="UniProtKB-EC"/>
</dbReference>
<proteinExistence type="inferred from homology"/>
<dbReference type="GO" id="GO:0009432">
    <property type="term" value="P:SOS response"/>
    <property type="evidence" value="ECO:0007669"/>
    <property type="project" value="UniProtKB-KW"/>
</dbReference>
<dbReference type="InterPro" id="IPR036390">
    <property type="entry name" value="WH_DNA-bd_sf"/>
</dbReference>
<dbReference type="Gene3D" id="1.10.10.10">
    <property type="entry name" value="Winged helix-like DNA-binding domain superfamily/Winged helix DNA-binding domain"/>
    <property type="match status" value="1"/>
</dbReference>
<evidence type="ECO:0000256" key="7">
    <source>
        <dbReference type="ARBA" id="ARBA00023015"/>
    </source>
</evidence>
<evidence type="ECO:0000256" key="1">
    <source>
        <dbReference type="ARBA" id="ARBA00007484"/>
    </source>
</evidence>
<evidence type="ECO:0000256" key="4">
    <source>
        <dbReference type="ARBA" id="ARBA00022763"/>
    </source>
</evidence>
<dbReference type="PANTHER" id="PTHR33516:SF2">
    <property type="entry name" value="LEXA REPRESSOR-RELATED"/>
    <property type="match status" value="1"/>
</dbReference>
<dbReference type="Pfam" id="PF01726">
    <property type="entry name" value="LexA_DNA_bind"/>
    <property type="match status" value="1"/>
</dbReference>
<evidence type="ECO:0000256" key="5">
    <source>
        <dbReference type="ARBA" id="ARBA00022801"/>
    </source>
</evidence>
<keyword evidence="11" id="KW-0742">SOS response</keyword>
<evidence type="ECO:0000256" key="6">
    <source>
        <dbReference type="ARBA" id="ARBA00022813"/>
    </source>
</evidence>
<dbReference type="InterPro" id="IPR036286">
    <property type="entry name" value="LexA/Signal_pep-like_sf"/>
</dbReference>
<dbReference type="SUPFAM" id="SSF46785">
    <property type="entry name" value="Winged helix' DNA-binding domain"/>
    <property type="match status" value="1"/>
</dbReference>
<gene>
    <name evidence="15" type="primary">lexA</name>
    <name evidence="15" type="ORF">GX656_03550</name>
</gene>
<dbReference type="SUPFAM" id="SSF51306">
    <property type="entry name" value="LexA/Signal peptidase"/>
    <property type="match status" value="1"/>
</dbReference>
<dbReference type="NCBIfam" id="TIGR00498">
    <property type="entry name" value="lexA"/>
    <property type="match status" value="1"/>
</dbReference>
<evidence type="ECO:0000256" key="11">
    <source>
        <dbReference type="ARBA" id="ARBA00023236"/>
    </source>
</evidence>
<comment type="similarity">
    <text evidence="1 12">Belongs to the peptidase S24 family.</text>
</comment>
<keyword evidence="5 12" id="KW-0378">Hydrolase</keyword>
<evidence type="ECO:0000256" key="10">
    <source>
        <dbReference type="ARBA" id="ARBA00023204"/>
    </source>
</evidence>
<comment type="caution">
    <text evidence="15">The sequence shown here is derived from an EMBL/GenBank/DDBJ whole genome shotgun (WGS) entry which is preliminary data.</text>
</comment>
<evidence type="ECO:0000256" key="8">
    <source>
        <dbReference type="ARBA" id="ARBA00023125"/>
    </source>
</evidence>
<keyword evidence="7" id="KW-0805">Transcription regulation</keyword>
<dbReference type="GO" id="GO:0006508">
    <property type="term" value="P:proteolysis"/>
    <property type="evidence" value="ECO:0007669"/>
    <property type="project" value="InterPro"/>
</dbReference>
<dbReference type="GO" id="GO:0003677">
    <property type="term" value="F:DNA binding"/>
    <property type="evidence" value="ECO:0007669"/>
    <property type="project" value="UniProtKB-KW"/>
</dbReference>
<dbReference type="InterPro" id="IPR006199">
    <property type="entry name" value="LexA_DNA-bd_dom"/>
</dbReference>
<name>A0A847D2K9_9BACT</name>
<dbReference type="EC" id="3.4.21.88" evidence="15"/>
<keyword evidence="10" id="KW-0234">DNA repair</keyword>
<keyword evidence="2" id="KW-0678">Repressor</keyword>
<keyword evidence="3" id="KW-0235">DNA replication</keyword>
<dbReference type="PANTHER" id="PTHR33516">
    <property type="entry name" value="LEXA REPRESSOR"/>
    <property type="match status" value="1"/>
</dbReference>
<keyword evidence="4" id="KW-0227">DNA damage</keyword>
<organism evidence="15 16">
    <name type="scientific">Candidatus Dojkabacteria bacterium</name>
    <dbReference type="NCBI Taxonomy" id="2099670"/>
    <lineage>
        <taxon>Bacteria</taxon>
        <taxon>Candidatus Dojkabacteria</taxon>
    </lineage>
</organism>
<dbReference type="EMBL" id="JAAZBX010000015">
    <property type="protein sequence ID" value="NLD25680.1"/>
    <property type="molecule type" value="Genomic_DNA"/>
</dbReference>
<dbReference type="Pfam" id="PF00717">
    <property type="entry name" value="Peptidase_S24"/>
    <property type="match status" value="1"/>
</dbReference>
<dbReference type="AlphaFoldDB" id="A0A847D2K9"/>
<dbReference type="Gene3D" id="2.10.109.10">
    <property type="entry name" value="Umud Fragment, subunit A"/>
    <property type="match status" value="1"/>
</dbReference>
<dbReference type="GO" id="GO:0006281">
    <property type="term" value="P:DNA repair"/>
    <property type="evidence" value="ECO:0007669"/>
    <property type="project" value="UniProtKB-KW"/>
</dbReference>
<evidence type="ECO:0000256" key="9">
    <source>
        <dbReference type="ARBA" id="ARBA00023163"/>
    </source>
</evidence>
<sequence length="216" mass="23999">MDIRLTAKQEEVLRIIRNFYLEKGFAPSLNELKDVLGISTKRGVVIHLIALEKKGYIFRTGQARGIHLVGNDEEIAYDYLVGVPILGYANAGTPLVAAQEENIGILKIDKNILRQKTNIFSLIIKGDSMNQAVIGGEKLQDGKYIIVQKDSEIEDGDIVVAIIDNCATVKRFKKGKNMVILYPDSDNPLFQPIYLDSNSDSLINGKVIQILENPTI</sequence>
<keyword evidence="9" id="KW-0804">Transcription</keyword>
<evidence type="ECO:0000313" key="15">
    <source>
        <dbReference type="EMBL" id="NLD25680.1"/>
    </source>
</evidence>
<dbReference type="InterPro" id="IPR050077">
    <property type="entry name" value="LexA_repressor"/>
</dbReference>
<dbReference type="PRINTS" id="PR00726">
    <property type="entry name" value="LEXASERPTASE"/>
</dbReference>
<feature type="domain" description="Peptidase S24/S26A/S26B/S26C" evidence="13">
    <location>
        <begin position="84"/>
        <end position="208"/>
    </location>
</feature>
<evidence type="ECO:0000256" key="2">
    <source>
        <dbReference type="ARBA" id="ARBA00022491"/>
    </source>
</evidence>
<dbReference type="Proteomes" id="UP000545876">
    <property type="component" value="Unassembled WGS sequence"/>
</dbReference>
<dbReference type="InterPro" id="IPR006197">
    <property type="entry name" value="Peptidase_S24_LexA"/>
</dbReference>
<dbReference type="InterPro" id="IPR006200">
    <property type="entry name" value="LexA"/>
</dbReference>
<keyword evidence="8" id="KW-0238">DNA-binding</keyword>
<keyword evidence="6 12" id="KW-0068">Autocatalytic cleavage</keyword>
<reference evidence="15 16" key="1">
    <citation type="journal article" date="2020" name="Biotechnol. Biofuels">
        <title>New insights from the biogas microbiome by comprehensive genome-resolved metagenomics of nearly 1600 species originating from multiple anaerobic digesters.</title>
        <authorList>
            <person name="Campanaro S."/>
            <person name="Treu L."/>
            <person name="Rodriguez-R L.M."/>
            <person name="Kovalovszki A."/>
            <person name="Ziels R.M."/>
            <person name="Maus I."/>
            <person name="Zhu X."/>
            <person name="Kougias P.G."/>
            <person name="Basile A."/>
            <person name="Luo G."/>
            <person name="Schluter A."/>
            <person name="Konstantinidis K.T."/>
            <person name="Angelidaki I."/>
        </authorList>
    </citation>
    <scope>NUCLEOTIDE SEQUENCE [LARGE SCALE GENOMIC DNA]</scope>
    <source>
        <strain evidence="15">AS06rmzACSIP_65</strain>
    </source>
</reference>
<accession>A0A847D2K9</accession>
<dbReference type="InterPro" id="IPR036388">
    <property type="entry name" value="WH-like_DNA-bd_sf"/>
</dbReference>